<feature type="transmembrane region" description="Helical" evidence="2">
    <location>
        <begin position="69"/>
        <end position="87"/>
    </location>
</feature>
<dbReference type="InterPro" id="IPR001296">
    <property type="entry name" value="Glyco_trans_1"/>
</dbReference>
<gene>
    <name evidence="5" type="ORF">SAMN02745163_03326</name>
</gene>
<dbReference type="SUPFAM" id="SSF53756">
    <property type="entry name" value="UDP-Glycosyltransferase/glycogen phosphorylase"/>
    <property type="match status" value="1"/>
</dbReference>
<keyword evidence="2" id="KW-0812">Transmembrane</keyword>
<dbReference type="RefSeq" id="WP_084108892.1">
    <property type="nucleotide sequence ID" value="NZ_FQZB01000014.1"/>
</dbReference>
<evidence type="ECO:0000256" key="1">
    <source>
        <dbReference type="ARBA" id="ARBA00022679"/>
    </source>
</evidence>
<organism evidence="5 6">
    <name type="scientific">Clostridium cavendishii DSM 21758</name>
    <dbReference type="NCBI Taxonomy" id="1121302"/>
    <lineage>
        <taxon>Bacteria</taxon>
        <taxon>Bacillati</taxon>
        <taxon>Bacillota</taxon>
        <taxon>Clostridia</taxon>
        <taxon>Eubacteriales</taxon>
        <taxon>Clostridiaceae</taxon>
        <taxon>Clostridium</taxon>
    </lineage>
</organism>
<dbReference type="PANTHER" id="PTHR46401:SF2">
    <property type="entry name" value="GLYCOSYLTRANSFERASE WBBK-RELATED"/>
    <property type="match status" value="1"/>
</dbReference>
<evidence type="ECO:0000259" key="4">
    <source>
        <dbReference type="Pfam" id="PF13439"/>
    </source>
</evidence>
<evidence type="ECO:0000313" key="5">
    <source>
        <dbReference type="EMBL" id="SHK16712.1"/>
    </source>
</evidence>
<dbReference type="InterPro" id="IPR028098">
    <property type="entry name" value="Glyco_trans_4-like_N"/>
</dbReference>
<dbReference type="EMBL" id="FQZB01000014">
    <property type="protein sequence ID" value="SHK16712.1"/>
    <property type="molecule type" value="Genomic_DNA"/>
</dbReference>
<evidence type="ECO:0000259" key="3">
    <source>
        <dbReference type="Pfam" id="PF00534"/>
    </source>
</evidence>
<dbReference type="Pfam" id="PF00534">
    <property type="entry name" value="Glycos_transf_1"/>
    <property type="match status" value="1"/>
</dbReference>
<dbReference type="PANTHER" id="PTHR46401">
    <property type="entry name" value="GLYCOSYLTRANSFERASE WBBK-RELATED"/>
    <property type="match status" value="1"/>
</dbReference>
<evidence type="ECO:0000313" key="6">
    <source>
        <dbReference type="Proteomes" id="UP000184310"/>
    </source>
</evidence>
<dbReference type="AlphaFoldDB" id="A0A1M6Q8Y0"/>
<accession>A0A1M6Q8Y0</accession>
<reference evidence="5 6" key="1">
    <citation type="submission" date="2016-11" db="EMBL/GenBank/DDBJ databases">
        <authorList>
            <person name="Jaros S."/>
            <person name="Januszkiewicz K."/>
            <person name="Wedrychowicz H."/>
        </authorList>
    </citation>
    <scope>NUCLEOTIDE SEQUENCE [LARGE SCALE GENOMIC DNA]</scope>
    <source>
        <strain evidence="5 6">DSM 21758</strain>
    </source>
</reference>
<dbReference type="STRING" id="1121302.SAMN02745163_03326"/>
<dbReference type="GO" id="GO:0009103">
    <property type="term" value="P:lipopolysaccharide biosynthetic process"/>
    <property type="evidence" value="ECO:0007669"/>
    <property type="project" value="TreeGrafter"/>
</dbReference>
<feature type="domain" description="Glycosyl transferase family 1" evidence="3">
    <location>
        <begin position="171"/>
        <end position="336"/>
    </location>
</feature>
<keyword evidence="1 5" id="KW-0808">Transferase</keyword>
<name>A0A1M6Q8Y0_9CLOT</name>
<dbReference type="Pfam" id="PF13439">
    <property type="entry name" value="Glyco_transf_4"/>
    <property type="match status" value="1"/>
</dbReference>
<keyword evidence="2" id="KW-0472">Membrane</keyword>
<sequence>MISNMYPNKKHPSYGVFVKNFEKFAAEQNIDVNSVVMFKANNKVSKILKYMSFYIRVIFKILFSKYDIVYVHFVSMSSIPVLIANKFKKFKIYTNVHGSDVIPKKKSDFKLQKFAKKILKISEVVVVPSNYFKKYIVENFEIEFERIKVFPSGGIDEKLFVKKGEEYINLKKNEFNIATNEKIYSFVGRIEEAKGWETLIKAIEILKKKNCLENMRFIIIGNGSENNKFLESLEKSNIKDKIIKINLLDQKELVDIYNISDYFIFPSYSESLGLVGLEAMACGTPVIGSNISAIREYLINGYNGYLFETKNSNELAKILEDTLNLNDNQYKALNSNSIVTSQAYYKKNIGNLFNKIFEVAK</sequence>
<keyword evidence="6" id="KW-1185">Reference proteome</keyword>
<dbReference type="CDD" id="cd03801">
    <property type="entry name" value="GT4_PimA-like"/>
    <property type="match status" value="1"/>
</dbReference>
<keyword evidence="2" id="KW-1133">Transmembrane helix</keyword>
<feature type="domain" description="Glycosyltransferase subfamily 4-like N-terminal" evidence="4">
    <location>
        <begin position="45"/>
        <end position="153"/>
    </location>
</feature>
<dbReference type="Proteomes" id="UP000184310">
    <property type="component" value="Unassembled WGS sequence"/>
</dbReference>
<protein>
    <submittedName>
        <fullName evidence="5">Glycosyltransferase involved in cell wall bisynthesis</fullName>
    </submittedName>
</protein>
<proteinExistence type="predicted"/>
<dbReference type="GO" id="GO:0016757">
    <property type="term" value="F:glycosyltransferase activity"/>
    <property type="evidence" value="ECO:0007669"/>
    <property type="project" value="InterPro"/>
</dbReference>
<evidence type="ECO:0000256" key="2">
    <source>
        <dbReference type="SAM" id="Phobius"/>
    </source>
</evidence>
<dbReference type="Gene3D" id="3.40.50.2000">
    <property type="entry name" value="Glycogen Phosphorylase B"/>
    <property type="match status" value="2"/>
</dbReference>